<dbReference type="EMBL" id="BARW01037495">
    <property type="protein sequence ID" value="GAJ24757.1"/>
    <property type="molecule type" value="Genomic_DNA"/>
</dbReference>
<accession>X1VUB6</accession>
<sequence length="67" mass="7639">MKTSAIALRQLDNKLEVMSEVNLKVNDEKVPLNDFMEEMLKNLVIGYLKAAKGIPEDMKSINVYIKL</sequence>
<name>X1VUB6_9ZZZZ</name>
<protein>
    <submittedName>
        <fullName evidence="1">Uncharacterized protein</fullName>
    </submittedName>
</protein>
<organism evidence="1">
    <name type="scientific">marine sediment metagenome</name>
    <dbReference type="NCBI Taxonomy" id="412755"/>
    <lineage>
        <taxon>unclassified sequences</taxon>
        <taxon>metagenomes</taxon>
        <taxon>ecological metagenomes</taxon>
    </lineage>
</organism>
<reference evidence="1" key="1">
    <citation type="journal article" date="2014" name="Front. Microbiol.">
        <title>High frequency of phylogenetically diverse reductive dehalogenase-homologous genes in deep subseafloor sedimentary metagenomes.</title>
        <authorList>
            <person name="Kawai M."/>
            <person name="Futagami T."/>
            <person name="Toyoda A."/>
            <person name="Takaki Y."/>
            <person name="Nishi S."/>
            <person name="Hori S."/>
            <person name="Arai W."/>
            <person name="Tsubouchi T."/>
            <person name="Morono Y."/>
            <person name="Uchiyama I."/>
            <person name="Ito T."/>
            <person name="Fujiyama A."/>
            <person name="Inagaki F."/>
            <person name="Takami H."/>
        </authorList>
    </citation>
    <scope>NUCLEOTIDE SEQUENCE</scope>
    <source>
        <strain evidence="1">Expedition CK06-06</strain>
    </source>
</reference>
<proteinExistence type="predicted"/>
<comment type="caution">
    <text evidence="1">The sequence shown here is derived from an EMBL/GenBank/DDBJ whole genome shotgun (WGS) entry which is preliminary data.</text>
</comment>
<gene>
    <name evidence="1" type="ORF">S12H4_57872</name>
</gene>
<evidence type="ECO:0000313" key="1">
    <source>
        <dbReference type="EMBL" id="GAJ24757.1"/>
    </source>
</evidence>
<dbReference type="AlphaFoldDB" id="X1VUB6"/>